<keyword evidence="3" id="KW-1185">Reference proteome</keyword>
<dbReference type="EMBL" id="JAEUBG010001443">
    <property type="protein sequence ID" value="KAH3686449.1"/>
    <property type="molecule type" value="Genomic_DNA"/>
</dbReference>
<keyword evidence="1" id="KW-0472">Membrane</keyword>
<feature type="transmembrane region" description="Helical" evidence="1">
    <location>
        <begin position="12"/>
        <end position="35"/>
    </location>
</feature>
<accession>A0A9P8TPQ1</accession>
<name>A0A9P8TPQ1_WICPI</name>
<sequence>MFWLSSRSFLALLMLLSNLNVVAVVSMLLADWFFLDFTKEADISASKSASSSESNSSSETLAILLRLVLLPSCFSFATKDICSLLAADTEGSSSRMSPLLSVSKLMTLSILL</sequence>
<keyword evidence="1" id="KW-0812">Transmembrane</keyword>
<evidence type="ECO:0000313" key="3">
    <source>
        <dbReference type="Proteomes" id="UP000774326"/>
    </source>
</evidence>
<gene>
    <name evidence="2" type="ORF">WICPIJ_002629</name>
</gene>
<evidence type="ECO:0000256" key="1">
    <source>
        <dbReference type="SAM" id="Phobius"/>
    </source>
</evidence>
<dbReference type="AlphaFoldDB" id="A0A9P8TPQ1"/>
<keyword evidence="1" id="KW-1133">Transmembrane helix</keyword>
<reference evidence="2" key="2">
    <citation type="submission" date="2021-01" db="EMBL/GenBank/DDBJ databases">
        <authorList>
            <person name="Schikora-Tamarit M.A."/>
        </authorList>
    </citation>
    <scope>NUCLEOTIDE SEQUENCE</scope>
    <source>
        <strain evidence="2">CBS2887</strain>
    </source>
</reference>
<protein>
    <submittedName>
        <fullName evidence="2">Uncharacterized protein</fullName>
    </submittedName>
</protein>
<proteinExistence type="predicted"/>
<dbReference type="Proteomes" id="UP000774326">
    <property type="component" value="Unassembled WGS sequence"/>
</dbReference>
<evidence type="ECO:0000313" key="2">
    <source>
        <dbReference type="EMBL" id="KAH3686449.1"/>
    </source>
</evidence>
<reference evidence="2" key="1">
    <citation type="journal article" date="2021" name="Open Biol.">
        <title>Shared evolutionary footprints suggest mitochondrial oxidative damage underlies multiple complex I losses in fungi.</title>
        <authorList>
            <person name="Schikora-Tamarit M.A."/>
            <person name="Marcet-Houben M."/>
            <person name="Nosek J."/>
            <person name="Gabaldon T."/>
        </authorList>
    </citation>
    <scope>NUCLEOTIDE SEQUENCE</scope>
    <source>
        <strain evidence="2">CBS2887</strain>
    </source>
</reference>
<organism evidence="2 3">
    <name type="scientific">Wickerhamomyces pijperi</name>
    <name type="common">Yeast</name>
    <name type="synonym">Pichia pijperi</name>
    <dbReference type="NCBI Taxonomy" id="599730"/>
    <lineage>
        <taxon>Eukaryota</taxon>
        <taxon>Fungi</taxon>
        <taxon>Dikarya</taxon>
        <taxon>Ascomycota</taxon>
        <taxon>Saccharomycotina</taxon>
        <taxon>Saccharomycetes</taxon>
        <taxon>Phaffomycetales</taxon>
        <taxon>Wickerhamomycetaceae</taxon>
        <taxon>Wickerhamomyces</taxon>
    </lineage>
</organism>
<comment type="caution">
    <text evidence="2">The sequence shown here is derived from an EMBL/GenBank/DDBJ whole genome shotgun (WGS) entry which is preliminary data.</text>
</comment>